<comment type="caution">
    <text evidence="1">The sequence shown here is derived from an EMBL/GenBank/DDBJ whole genome shotgun (WGS) entry which is preliminary data.</text>
</comment>
<evidence type="ECO:0000313" key="1">
    <source>
        <dbReference type="EMBL" id="GBM87905.1"/>
    </source>
</evidence>
<gene>
    <name evidence="1" type="ORF">AVEN_170920_1</name>
</gene>
<dbReference type="AlphaFoldDB" id="A0A4Y2JDE6"/>
<organism evidence="1 2">
    <name type="scientific">Araneus ventricosus</name>
    <name type="common">Orbweaver spider</name>
    <name type="synonym">Epeira ventricosa</name>
    <dbReference type="NCBI Taxonomy" id="182803"/>
    <lineage>
        <taxon>Eukaryota</taxon>
        <taxon>Metazoa</taxon>
        <taxon>Ecdysozoa</taxon>
        <taxon>Arthropoda</taxon>
        <taxon>Chelicerata</taxon>
        <taxon>Arachnida</taxon>
        <taxon>Araneae</taxon>
        <taxon>Araneomorphae</taxon>
        <taxon>Entelegynae</taxon>
        <taxon>Araneoidea</taxon>
        <taxon>Araneidae</taxon>
        <taxon>Araneus</taxon>
    </lineage>
</organism>
<proteinExistence type="predicted"/>
<dbReference type="Proteomes" id="UP000499080">
    <property type="component" value="Unassembled WGS sequence"/>
</dbReference>
<keyword evidence="2" id="KW-1185">Reference proteome</keyword>
<protein>
    <submittedName>
        <fullName evidence="1">Uncharacterized protein</fullName>
    </submittedName>
</protein>
<evidence type="ECO:0000313" key="2">
    <source>
        <dbReference type="Proteomes" id="UP000499080"/>
    </source>
</evidence>
<name>A0A4Y2JDE6_ARAVE</name>
<dbReference type="EMBL" id="BGPR01003419">
    <property type="protein sequence ID" value="GBM87905.1"/>
    <property type="molecule type" value="Genomic_DNA"/>
</dbReference>
<reference evidence="1 2" key="1">
    <citation type="journal article" date="2019" name="Sci. Rep.">
        <title>Orb-weaving spider Araneus ventricosus genome elucidates the spidroin gene catalogue.</title>
        <authorList>
            <person name="Kono N."/>
            <person name="Nakamura H."/>
            <person name="Ohtoshi R."/>
            <person name="Moran D.A.P."/>
            <person name="Shinohara A."/>
            <person name="Yoshida Y."/>
            <person name="Fujiwara M."/>
            <person name="Mori M."/>
            <person name="Tomita M."/>
            <person name="Arakawa K."/>
        </authorList>
    </citation>
    <scope>NUCLEOTIDE SEQUENCE [LARGE SCALE GENOMIC DNA]</scope>
</reference>
<accession>A0A4Y2JDE6</accession>
<sequence>MIKYTKLYSVRAKVRRHVCLLVVHPNHFKEHVLAPQKAKDTEVPTEQLTFATQMNFKAEKKSMLPKLLQDITSNPGRATKYRKHIHHTLQNKTEKLTPAETLSFFVKADFTKNEMNDDDEKMINTK</sequence>